<dbReference type="Gene3D" id="1.20.5.4130">
    <property type="match status" value="2"/>
</dbReference>
<keyword evidence="5" id="KW-0812">Transmembrane</keyword>
<dbReference type="EMBL" id="JAMSHJ010000006">
    <property type="protein sequence ID" value="KAI5399419.1"/>
    <property type="molecule type" value="Genomic_DNA"/>
</dbReference>
<dbReference type="InterPro" id="IPR055414">
    <property type="entry name" value="LRR_R13L4/SHOC2-like"/>
</dbReference>
<evidence type="ECO:0000256" key="2">
    <source>
        <dbReference type="ARBA" id="ARBA00022741"/>
    </source>
</evidence>
<dbReference type="InterPro" id="IPR044974">
    <property type="entry name" value="Disease_R_plants"/>
</dbReference>
<dbReference type="SUPFAM" id="SSF52058">
    <property type="entry name" value="L domain-like"/>
    <property type="match status" value="1"/>
</dbReference>
<dbReference type="Gene3D" id="1.10.10.10">
    <property type="entry name" value="Winged helix-like DNA-binding domain superfamily/Winged helix DNA-binding domain"/>
    <property type="match status" value="1"/>
</dbReference>
<proteinExistence type="predicted"/>
<evidence type="ECO:0000256" key="5">
    <source>
        <dbReference type="SAM" id="Phobius"/>
    </source>
</evidence>
<dbReference type="GO" id="GO:0098542">
    <property type="term" value="P:defense response to other organism"/>
    <property type="evidence" value="ECO:0007669"/>
    <property type="project" value="TreeGrafter"/>
</dbReference>
<gene>
    <name evidence="10" type="ORF">KIW84_064682</name>
</gene>
<evidence type="ECO:0000256" key="4">
    <source>
        <dbReference type="SAM" id="Coils"/>
    </source>
</evidence>
<name>A0A9D4WAX5_PEA</name>
<feature type="domain" description="Disease resistance N-terminal" evidence="7">
    <location>
        <begin position="549"/>
        <end position="609"/>
    </location>
</feature>
<dbReference type="GO" id="GO:0043531">
    <property type="term" value="F:ADP binding"/>
    <property type="evidence" value="ECO:0007669"/>
    <property type="project" value="InterPro"/>
</dbReference>
<dbReference type="Gramene" id="Psat06G0468200-T1">
    <property type="protein sequence ID" value="KAI5399419.1"/>
    <property type="gene ID" value="KIW84_064682"/>
</dbReference>
<dbReference type="Gene3D" id="1.10.8.430">
    <property type="entry name" value="Helical domain of apoptotic protease-activating factors"/>
    <property type="match status" value="1"/>
</dbReference>
<feature type="transmembrane region" description="Helical" evidence="5">
    <location>
        <begin position="322"/>
        <end position="340"/>
    </location>
</feature>
<keyword evidence="5" id="KW-1133">Transmembrane helix</keyword>
<evidence type="ECO:0000256" key="1">
    <source>
        <dbReference type="ARBA" id="ARBA00022737"/>
    </source>
</evidence>
<organism evidence="10 11">
    <name type="scientific">Pisum sativum</name>
    <name type="common">Garden pea</name>
    <name type="synonym">Lathyrus oleraceus</name>
    <dbReference type="NCBI Taxonomy" id="3888"/>
    <lineage>
        <taxon>Eukaryota</taxon>
        <taxon>Viridiplantae</taxon>
        <taxon>Streptophyta</taxon>
        <taxon>Embryophyta</taxon>
        <taxon>Tracheophyta</taxon>
        <taxon>Spermatophyta</taxon>
        <taxon>Magnoliopsida</taxon>
        <taxon>eudicotyledons</taxon>
        <taxon>Gunneridae</taxon>
        <taxon>Pentapetalae</taxon>
        <taxon>rosids</taxon>
        <taxon>fabids</taxon>
        <taxon>Fabales</taxon>
        <taxon>Fabaceae</taxon>
        <taxon>Papilionoideae</taxon>
        <taxon>50 kb inversion clade</taxon>
        <taxon>NPAAA clade</taxon>
        <taxon>Hologalegina</taxon>
        <taxon>IRL clade</taxon>
        <taxon>Fabeae</taxon>
        <taxon>Lathyrus</taxon>
    </lineage>
</organism>
<keyword evidence="11" id="KW-1185">Reference proteome</keyword>
<evidence type="ECO:0000259" key="9">
    <source>
        <dbReference type="Pfam" id="PF23598"/>
    </source>
</evidence>
<sequence length="1441" mass="165796">MDNSGIVFTVLSLSLAKSLFKLLIEFGNTIERVEWIERELRSMEVLLERVGQRRYVEQEQELNEWEEKLKETARDAEDVIETFVIKSVKRRRWGVLYWIDKYKIGKELQKIHERMRDVSQTGMNLYTDIASISVETTPRGEASSSSATSTTVVVAIKKLDHILCQNTIVSDEEIEMVERLKAEFIYLQNNIVPSNLSWLRCEGENVWLEEVKELCNYTESVVDNFILIKERWSKMGRLKKLLYLLADYAPENELKKQLKFIRTRIGDATHRSLTYEVWGLLDMGLEFKKTTPVPDFSQGSSMIIDSLLAIATTVTFMTIQSFMLQIFFFLQVLVTMMFGVRGKTIKRRSKSSLKKKTKWKGMKIIRWFMRFLFSAVIHLPNFRLFQFHPALAMFLFMLSYLLVEVIAWSRNLWRSMDKNLKCTQSYLAQMRAFLSDTAESAESLNKRQTVWVDQVRVVSQYGQSLIDAYPKGKGGCLRRIKFSMDINCLLKEILDISDRKVVYGIANIQRTQAEHLPLLTPISSIQERDIENEIISEHEESLDATPAAAASSYQPVMGFKKKVQLIRGEKDLMDALLLDANAMGELDGRSKIWVEQLRGISLEAQSVINKNYAKLMHIPILNYIFKYWTRHVVSKKLDGIRNKIEDTSRRRKAYGLVQIQSRVVSKVQILRARMQPSLVAKNSGVVGFDDDAQVLMAELLSDEKRRCITWIVGIGGIGKTTLAKLIFEDKTVVAHFQHCIWVSLPSNCTTNQFVEEIGKEAAKKITVKEENLSTDNVLATLARTKYLIVVDGIKETSKVYLDILNRAIPDMSTGSRVLFTTRNADVTQHAAGTIFLYPLQLLDDETSWLLFSRHLKVDISAKSETELINIGKKIVMKCGGLPSEILKMSDLLSHKDITHEEWSSVLAGQQLNEDQMQSWSEMSDTINTNLPSYLRRCLFYFVLFPAEFEIPVRRLVVLWVAESLVHQAEANKVPPELVAERYLTELIDRDMVQVAKRKRNGKVKTCRLPSALRQLWLSKANESRFLQGRRSATDSNADPKKSIICRVADHLDKDDIWDDHIHGDSTDSTSFQTYYKDALSFHSFDTQEGSKPGQQVGNFLEGCISSDCFLLLLVLDLERVYKPNLPKCIARLTRLRYLGLRWTYLESLPSSIRKLLKLQTLDLKHTYIHTLPTSIWKMELRHLFLSETYRTRFPPQPKGNFLSDLQTLCGLFVDEETPVKDGLDKLVNITKLGLACQSMSLNQEAMIAQLETVSDWITKLEYLQSLRLKSRDEQGRPWTLHLKSFENNTYLTDMYLLGSLSSSSILSQFPQSLIELNLSHSRLQDDPMILLKDFPNLQTLCLLAESYTGTTMVCESHSFPQLHVLKLWKLEQLEEWKIEPEALPCLRQLEIRSCPRLKMLPDGLKHISTLRELKLTNMPREINAEICNFPPNCQVVQTHFQ</sequence>
<evidence type="ECO:0000259" key="6">
    <source>
        <dbReference type="Pfam" id="PF00931"/>
    </source>
</evidence>
<feature type="domain" description="NB-ARC" evidence="6">
    <location>
        <begin position="695"/>
        <end position="853"/>
    </location>
</feature>
<feature type="domain" description="Disease resistance R13L4/SHOC-2-like LRR" evidence="9">
    <location>
        <begin position="1104"/>
        <end position="1415"/>
    </location>
</feature>
<comment type="caution">
    <text evidence="10">The sequence shown here is derived from an EMBL/GenBank/DDBJ whole genome shotgun (WGS) entry which is preliminary data.</text>
</comment>
<dbReference type="InterPro" id="IPR058922">
    <property type="entry name" value="WHD_DRP"/>
</dbReference>
<reference evidence="10 11" key="1">
    <citation type="journal article" date="2022" name="Nat. Genet.">
        <title>Improved pea reference genome and pan-genome highlight genomic features and evolutionary characteristics.</title>
        <authorList>
            <person name="Yang T."/>
            <person name="Liu R."/>
            <person name="Luo Y."/>
            <person name="Hu S."/>
            <person name="Wang D."/>
            <person name="Wang C."/>
            <person name="Pandey M.K."/>
            <person name="Ge S."/>
            <person name="Xu Q."/>
            <person name="Li N."/>
            <person name="Li G."/>
            <person name="Huang Y."/>
            <person name="Saxena R.K."/>
            <person name="Ji Y."/>
            <person name="Li M."/>
            <person name="Yan X."/>
            <person name="He Y."/>
            <person name="Liu Y."/>
            <person name="Wang X."/>
            <person name="Xiang C."/>
            <person name="Varshney R.K."/>
            <person name="Ding H."/>
            <person name="Gao S."/>
            <person name="Zong X."/>
        </authorList>
    </citation>
    <scope>NUCLEOTIDE SEQUENCE [LARGE SCALE GENOMIC DNA]</scope>
    <source>
        <strain evidence="10 11">cv. Zhongwan 6</strain>
    </source>
</reference>
<dbReference type="OrthoDB" id="1432787at2759"/>
<keyword evidence="5" id="KW-0472">Membrane</keyword>
<protein>
    <submittedName>
        <fullName evidence="10">Uncharacterized protein</fullName>
    </submittedName>
</protein>
<dbReference type="Gene3D" id="3.80.10.10">
    <property type="entry name" value="Ribonuclease Inhibitor"/>
    <property type="match status" value="2"/>
</dbReference>
<dbReference type="PRINTS" id="PR00364">
    <property type="entry name" value="DISEASERSIST"/>
</dbReference>
<dbReference type="Pfam" id="PF18052">
    <property type="entry name" value="Rx_N"/>
    <property type="match status" value="2"/>
</dbReference>
<accession>A0A9D4WAX5</accession>
<dbReference type="PANTHER" id="PTHR23155">
    <property type="entry name" value="DISEASE RESISTANCE PROTEIN RP"/>
    <property type="match status" value="1"/>
</dbReference>
<dbReference type="CDD" id="cd14798">
    <property type="entry name" value="RX-CC_like"/>
    <property type="match status" value="1"/>
</dbReference>
<dbReference type="Proteomes" id="UP001058974">
    <property type="component" value="Chromosome 6"/>
</dbReference>
<keyword evidence="3" id="KW-0611">Plant defense</keyword>
<evidence type="ECO:0000313" key="11">
    <source>
        <dbReference type="Proteomes" id="UP001058974"/>
    </source>
</evidence>
<evidence type="ECO:0000313" key="10">
    <source>
        <dbReference type="EMBL" id="KAI5399419.1"/>
    </source>
</evidence>
<dbReference type="InterPro" id="IPR002182">
    <property type="entry name" value="NB-ARC"/>
</dbReference>
<dbReference type="InterPro" id="IPR027417">
    <property type="entry name" value="P-loop_NTPase"/>
</dbReference>
<keyword evidence="4" id="KW-0175">Coiled coil</keyword>
<dbReference type="Pfam" id="PF23559">
    <property type="entry name" value="WHD_DRP"/>
    <property type="match status" value="1"/>
</dbReference>
<feature type="transmembrane region" description="Helical" evidence="5">
    <location>
        <begin position="364"/>
        <end position="381"/>
    </location>
</feature>
<feature type="domain" description="Disease resistance protein winged helix" evidence="8">
    <location>
        <begin position="943"/>
        <end position="1013"/>
    </location>
</feature>
<keyword evidence="2" id="KW-0547">Nucleotide-binding</keyword>
<dbReference type="Gene3D" id="3.40.50.300">
    <property type="entry name" value="P-loop containing nucleotide triphosphate hydrolases"/>
    <property type="match status" value="1"/>
</dbReference>
<dbReference type="InterPro" id="IPR036388">
    <property type="entry name" value="WH-like_DNA-bd_sf"/>
</dbReference>
<dbReference type="SUPFAM" id="SSF52540">
    <property type="entry name" value="P-loop containing nucleoside triphosphate hydrolases"/>
    <property type="match status" value="1"/>
</dbReference>
<dbReference type="InterPro" id="IPR038005">
    <property type="entry name" value="RX-like_CC"/>
</dbReference>
<dbReference type="PANTHER" id="PTHR23155:SF955">
    <property type="entry name" value="AAA+ ATPASE DOMAIN-CONTAINING PROTEIN"/>
    <property type="match status" value="1"/>
</dbReference>
<dbReference type="Pfam" id="PF00931">
    <property type="entry name" value="NB-ARC"/>
    <property type="match status" value="1"/>
</dbReference>
<evidence type="ECO:0000259" key="8">
    <source>
        <dbReference type="Pfam" id="PF23559"/>
    </source>
</evidence>
<dbReference type="InterPro" id="IPR032675">
    <property type="entry name" value="LRR_dom_sf"/>
</dbReference>
<keyword evidence="1" id="KW-0677">Repeat</keyword>
<dbReference type="Pfam" id="PF23598">
    <property type="entry name" value="LRR_14"/>
    <property type="match status" value="1"/>
</dbReference>
<feature type="domain" description="Disease resistance N-terminal" evidence="7">
    <location>
        <begin position="28"/>
        <end position="92"/>
    </location>
</feature>
<dbReference type="InterPro" id="IPR041118">
    <property type="entry name" value="Rx_N"/>
</dbReference>
<dbReference type="InterPro" id="IPR042197">
    <property type="entry name" value="Apaf_helical"/>
</dbReference>
<feature type="coiled-coil region" evidence="4">
    <location>
        <begin position="48"/>
        <end position="82"/>
    </location>
</feature>
<evidence type="ECO:0000256" key="3">
    <source>
        <dbReference type="ARBA" id="ARBA00022821"/>
    </source>
</evidence>
<evidence type="ECO:0000259" key="7">
    <source>
        <dbReference type="Pfam" id="PF18052"/>
    </source>
</evidence>